<name>A0A2G5SPW1_9PELO</name>
<comment type="caution">
    <text evidence="1">The sequence shown here is derived from an EMBL/GenBank/DDBJ whole genome shotgun (WGS) entry which is preliminary data.</text>
</comment>
<evidence type="ECO:0000313" key="2">
    <source>
        <dbReference type="Proteomes" id="UP000230233"/>
    </source>
</evidence>
<accession>A0A2G5SPW1</accession>
<gene>
    <name evidence="1" type="primary">Cnig_chr_X.g23368</name>
    <name evidence="1" type="ORF">B9Z55_023368</name>
</gene>
<dbReference type="EMBL" id="PDUG01000006">
    <property type="protein sequence ID" value="PIC16953.1"/>
    <property type="molecule type" value="Genomic_DNA"/>
</dbReference>
<organism evidence="1 2">
    <name type="scientific">Caenorhabditis nigoni</name>
    <dbReference type="NCBI Taxonomy" id="1611254"/>
    <lineage>
        <taxon>Eukaryota</taxon>
        <taxon>Metazoa</taxon>
        <taxon>Ecdysozoa</taxon>
        <taxon>Nematoda</taxon>
        <taxon>Chromadorea</taxon>
        <taxon>Rhabditida</taxon>
        <taxon>Rhabditina</taxon>
        <taxon>Rhabditomorpha</taxon>
        <taxon>Rhabditoidea</taxon>
        <taxon>Rhabditidae</taxon>
        <taxon>Peloderinae</taxon>
        <taxon>Caenorhabditis</taxon>
    </lineage>
</organism>
<dbReference type="Proteomes" id="UP000230233">
    <property type="component" value="Chromosome X"/>
</dbReference>
<dbReference type="AlphaFoldDB" id="A0A2G5SPW1"/>
<reference evidence="2" key="1">
    <citation type="submission" date="2017-10" db="EMBL/GenBank/DDBJ databases">
        <title>Rapid genome shrinkage in a self-fertile nematode reveals novel sperm competition proteins.</title>
        <authorList>
            <person name="Yin D."/>
            <person name="Schwarz E.M."/>
            <person name="Thomas C.G."/>
            <person name="Felde R.L."/>
            <person name="Korf I.F."/>
            <person name="Cutter A.D."/>
            <person name="Schartner C.M."/>
            <person name="Ralston E.J."/>
            <person name="Meyer B.J."/>
            <person name="Haag E.S."/>
        </authorList>
    </citation>
    <scope>NUCLEOTIDE SEQUENCE [LARGE SCALE GENOMIC DNA]</scope>
    <source>
        <strain evidence="2">JU1422</strain>
    </source>
</reference>
<sequence>MFSLQKLAHNTSNVMILIKFTCRAEKLKNGSVDKLRKIINSQLPWKQSSKNTNFLKNLMKLWKRNREALEEESPTG</sequence>
<proteinExistence type="predicted"/>
<evidence type="ECO:0000313" key="1">
    <source>
        <dbReference type="EMBL" id="PIC16953.1"/>
    </source>
</evidence>
<keyword evidence="2" id="KW-1185">Reference proteome</keyword>
<protein>
    <submittedName>
        <fullName evidence="1">Uncharacterized protein</fullName>
    </submittedName>
</protein>